<evidence type="ECO:0000256" key="3">
    <source>
        <dbReference type="ARBA" id="ARBA00023163"/>
    </source>
</evidence>
<feature type="domain" description="SIS" evidence="5">
    <location>
        <begin position="137"/>
        <end position="274"/>
    </location>
</feature>
<dbReference type="Gene3D" id="1.10.10.10">
    <property type="entry name" value="Winged helix-like DNA-binding domain superfamily/Winged helix DNA-binding domain"/>
    <property type="match status" value="1"/>
</dbReference>
<dbReference type="PROSITE" id="PS51071">
    <property type="entry name" value="HTH_RPIR"/>
    <property type="match status" value="1"/>
</dbReference>
<dbReference type="RefSeq" id="WP_377046637.1">
    <property type="nucleotide sequence ID" value="NZ_JBHLUN010000018.1"/>
</dbReference>
<proteinExistence type="predicted"/>
<organism evidence="6 7">
    <name type="scientific">Roseomonas elaeocarpi</name>
    <dbReference type="NCBI Taxonomy" id="907779"/>
    <lineage>
        <taxon>Bacteria</taxon>
        <taxon>Pseudomonadati</taxon>
        <taxon>Pseudomonadota</taxon>
        <taxon>Alphaproteobacteria</taxon>
        <taxon>Acetobacterales</taxon>
        <taxon>Roseomonadaceae</taxon>
        <taxon>Roseomonas</taxon>
    </lineage>
</organism>
<sequence>MNAEVARDFRGLREELLQRHAMLPRRLQQVARYVLDHPDEVALGTVAEVARGAEVQPSALVRFAQAMGYAGFSELQGVFRTRLRDRWPDYDERLKNLRDSAMAEGGATTLLNGFVEASVTSLSRLQDTVTAEDLERAADLLAEARTLYLLGQRRAFPVASYLAYALGKLGMRAALLDNTGGMLTQQAELVQPEDALLVISFTPYTPSTVEVAATIERRGVPVVAITDSAFSPLVPLATCWLEVAEADSGAFRSLAASFAAVLTLAVLAAEKRRG</sequence>
<dbReference type="InterPro" id="IPR047640">
    <property type="entry name" value="RpiR-like"/>
</dbReference>
<name>A0ABV6K263_9PROT</name>
<keyword evidence="2" id="KW-0238">DNA-binding</keyword>
<keyword evidence="3" id="KW-0804">Transcription</keyword>
<reference evidence="6 7" key="1">
    <citation type="submission" date="2024-09" db="EMBL/GenBank/DDBJ databases">
        <authorList>
            <person name="Sun Q."/>
            <person name="Mori K."/>
        </authorList>
    </citation>
    <scope>NUCLEOTIDE SEQUENCE [LARGE SCALE GENOMIC DNA]</scope>
    <source>
        <strain evidence="6 7">TBRC 5777</strain>
    </source>
</reference>
<evidence type="ECO:0000313" key="7">
    <source>
        <dbReference type="Proteomes" id="UP001589865"/>
    </source>
</evidence>
<comment type="caution">
    <text evidence="6">The sequence shown here is derived from an EMBL/GenBank/DDBJ whole genome shotgun (WGS) entry which is preliminary data.</text>
</comment>
<keyword evidence="1" id="KW-0805">Transcription regulation</keyword>
<dbReference type="CDD" id="cd05013">
    <property type="entry name" value="SIS_RpiR"/>
    <property type="match status" value="1"/>
</dbReference>
<dbReference type="PANTHER" id="PTHR30514:SF20">
    <property type="entry name" value="TRANSCRIPTIONAL REGULATOR"/>
    <property type="match status" value="1"/>
</dbReference>
<evidence type="ECO:0000256" key="1">
    <source>
        <dbReference type="ARBA" id="ARBA00023015"/>
    </source>
</evidence>
<dbReference type="EMBL" id="JBHLUN010000018">
    <property type="protein sequence ID" value="MFC0410878.1"/>
    <property type="molecule type" value="Genomic_DNA"/>
</dbReference>
<dbReference type="PROSITE" id="PS51464">
    <property type="entry name" value="SIS"/>
    <property type="match status" value="1"/>
</dbReference>
<dbReference type="Pfam" id="PF01380">
    <property type="entry name" value="SIS"/>
    <property type="match status" value="1"/>
</dbReference>
<accession>A0ABV6K263</accession>
<protein>
    <submittedName>
        <fullName evidence="6">MurR/RpiR family transcriptional regulator</fullName>
    </submittedName>
</protein>
<evidence type="ECO:0000313" key="6">
    <source>
        <dbReference type="EMBL" id="MFC0410878.1"/>
    </source>
</evidence>
<feature type="domain" description="HTH rpiR-type" evidence="4">
    <location>
        <begin position="10"/>
        <end position="86"/>
    </location>
</feature>
<evidence type="ECO:0000256" key="2">
    <source>
        <dbReference type="ARBA" id="ARBA00023125"/>
    </source>
</evidence>
<keyword evidence="7" id="KW-1185">Reference proteome</keyword>
<evidence type="ECO:0000259" key="4">
    <source>
        <dbReference type="PROSITE" id="PS51071"/>
    </source>
</evidence>
<dbReference type="InterPro" id="IPR036388">
    <property type="entry name" value="WH-like_DNA-bd_sf"/>
</dbReference>
<dbReference type="InterPro" id="IPR000281">
    <property type="entry name" value="HTH_RpiR"/>
</dbReference>
<gene>
    <name evidence="6" type="ORF">ACFFGY_21725</name>
</gene>
<dbReference type="InterPro" id="IPR001347">
    <property type="entry name" value="SIS_dom"/>
</dbReference>
<dbReference type="Pfam" id="PF01418">
    <property type="entry name" value="HTH_6"/>
    <property type="match status" value="1"/>
</dbReference>
<dbReference type="InterPro" id="IPR035472">
    <property type="entry name" value="RpiR-like_SIS"/>
</dbReference>
<dbReference type="SUPFAM" id="SSF46689">
    <property type="entry name" value="Homeodomain-like"/>
    <property type="match status" value="1"/>
</dbReference>
<dbReference type="SUPFAM" id="SSF53697">
    <property type="entry name" value="SIS domain"/>
    <property type="match status" value="1"/>
</dbReference>
<dbReference type="InterPro" id="IPR009057">
    <property type="entry name" value="Homeodomain-like_sf"/>
</dbReference>
<dbReference type="Proteomes" id="UP001589865">
    <property type="component" value="Unassembled WGS sequence"/>
</dbReference>
<dbReference type="Gene3D" id="3.40.50.10490">
    <property type="entry name" value="Glucose-6-phosphate isomerase like protein, domain 1"/>
    <property type="match status" value="1"/>
</dbReference>
<dbReference type="PANTHER" id="PTHR30514">
    <property type="entry name" value="GLUCOKINASE"/>
    <property type="match status" value="1"/>
</dbReference>
<evidence type="ECO:0000259" key="5">
    <source>
        <dbReference type="PROSITE" id="PS51464"/>
    </source>
</evidence>
<dbReference type="InterPro" id="IPR046348">
    <property type="entry name" value="SIS_dom_sf"/>
</dbReference>